<dbReference type="InterPro" id="IPR010071">
    <property type="entry name" value="AA_adenyl_dom"/>
</dbReference>
<evidence type="ECO:0000259" key="4">
    <source>
        <dbReference type="PROSITE" id="PS50075"/>
    </source>
</evidence>
<dbReference type="RefSeq" id="WP_189976062.1">
    <property type="nucleotide sequence ID" value="NZ_BMUL01000004.1"/>
</dbReference>
<dbReference type="InterPro" id="IPR000873">
    <property type="entry name" value="AMP-dep_synth/lig_dom"/>
</dbReference>
<dbReference type="InterPro" id="IPR045851">
    <property type="entry name" value="AMP-bd_C_sf"/>
</dbReference>
<dbReference type="GO" id="GO:0005829">
    <property type="term" value="C:cytosol"/>
    <property type="evidence" value="ECO:0007669"/>
    <property type="project" value="TreeGrafter"/>
</dbReference>
<dbReference type="CDD" id="cd19531">
    <property type="entry name" value="LCL_NRPS-like"/>
    <property type="match status" value="1"/>
</dbReference>
<keyword evidence="3" id="KW-0597">Phosphoprotein</keyword>
<dbReference type="InterPro" id="IPR029058">
    <property type="entry name" value="AB_hydrolase_fold"/>
</dbReference>
<dbReference type="SUPFAM" id="SSF52777">
    <property type="entry name" value="CoA-dependent acyltransferases"/>
    <property type="match status" value="2"/>
</dbReference>
<dbReference type="PROSITE" id="PS50075">
    <property type="entry name" value="CARRIER"/>
    <property type="match status" value="1"/>
</dbReference>
<dbReference type="FunFam" id="3.40.50.980:FF:000001">
    <property type="entry name" value="Non-ribosomal peptide synthetase"/>
    <property type="match status" value="1"/>
</dbReference>
<dbReference type="InterPro" id="IPR009081">
    <property type="entry name" value="PP-bd_ACP"/>
</dbReference>
<dbReference type="AlphaFoldDB" id="A0A918SWJ8"/>
<dbReference type="GO" id="GO:0008610">
    <property type="term" value="P:lipid biosynthetic process"/>
    <property type="evidence" value="ECO:0007669"/>
    <property type="project" value="UniProtKB-ARBA"/>
</dbReference>
<dbReference type="Proteomes" id="UP000644020">
    <property type="component" value="Unassembled WGS sequence"/>
</dbReference>
<dbReference type="Gene3D" id="3.40.50.980">
    <property type="match status" value="2"/>
</dbReference>
<dbReference type="InterPro" id="IPR036736">
    <property type="entry name" value="ACP-like_sf"/>
</dbReference>
<dbReference type="Pfam" id="PF13193">
    <property type="entry name" value="AMP-binding_C"/>
    <property type="match status" value="1"/>
</dbReference>
<dbReference type="Gene3D" id="3.30.559.30">
    <property type="entry name" value="Nonribosomal peptide synthetase, condensation domain"/>
    <property type="match status" value="1"/>
</dbReference>
<reference evidence="5" key="2">
    <citation type="submission" date="2020-09" db="EMBL/GenBank/DDBJ databases">
        <authorList>
            <person name="Sun Q."/>
            <person name="Ohkuma M."/>
        </authorList>
    </citation>
    <scope>NUCLEOTIDE SEQUENCE</scope>
    <source>
        <strain evidence="5">JCM 4518</strain>
    </source>
</reference>
<organism evidence="5 6">
    <name type="scientific">Streptomyces termitum</name>
    <dbReference type="NCBI Taxonomy" id="67368"/>
    <lineage>
        <taxon>Bacteria</taxon>
        <taxon>Bacillati</taxon>
        <taxon>Actinomycetota</taxon>
        <taxon>Actinomycetes</taxon>
        <taxon>Kitasatosporales</taxon>
        <taxon>Streptomycetaceae</taxon>
        <taxon>Streptomyces</taxon>
    </lineage>
</organism>
<dbReference type="PANTHER" id="PTHR45527">
    <property type="entry name" value="NONRIBOSOMAL PEPTIDE SYNTHETASE"/>
    <property type="match status" value="1"/>
</dbReference>
<dbReference type="Pfam" id="PF00501">
    <property type="entry name" value="AMP-binding"/>
    <property type="match status" value="1"/>
</dbReference>
<protein>
    <recommendedName>
        <fullName evidence="4">Carrier domain-containing protein</fullName>
    </recommendedName>
</protein>
<dbReference type="Pfam" id="PF00550">
    <property type="entry name" value="PP-binding"/>
    <property type="match status" value="1"/>
</dbReference>
<dbReference type="SUPFAM" id="SSF56801">
    <property type="entry name" value="Acetyl-CoA synthetase-like"/>
    <property type="match status" value="1"/>
</dbReference>
<keyword evidence="2" id="KW-0596">Phosphopantetheine</keyword>
<dbReference type="InterPro" id="IPR025110">
    <property type="entry name" value="AMP-bd_C"/>
</dbReference>
<dbReference type="Gene3D" id="3.40.50.1820">
    <property type="entry name" value="alpha/beta hydrolase"/>
    <property type="match status" value="1"/>
</dbReference>
<evidence type="ECO:0000313" key="5">
    <source>
        <dbReference type="EMBL" id="GHA75749.1"/>
    </source>
</evidence>
<dbReference type="Pfam" id="PF00668">
    <property type="entry name" value="Condensation"/>
    <property type="match status" value="1"/>
</dbReference>
<dbReference type="Gene3D" id="3.30.559.10">
    <property type="entry name" value="Chloramphenicol acetyltransferase-like domain"/>
    <property type="match status" value="1"/>
</dbReference>
<dbReference type="FunFam" id="2.30.38.10:FF:000001">
    <property type="entry name" value="Non-ribosomal peptide synthetase PvdI"/>
    <property type="match status" value="1"/>
</dbReference>
<keyword evidence="6" id="KW-1185">Reference proteome</keyword>
<dbReference type="Gene3D" id="2.30.38.10">
    <property type="entry name" value="Luciferase, Domain 3"/>
    <property type="match status" value="1"/>
</dbReference>
<sequence length="1096" mass="115937">MTLTHPEQIVFPATHAQQRIMIVEQLYPGGSAYHVPFAVRLRGPLDTAALTGAVREVVRRHESLRTVFRTVDGVLGQVVEEDHLVGVPVRDLTGTPAAADPEALAALVAEAAALPFDLTGRLLRAELLRLAPDDHVLAVTMHHLVSDSWSCGIFVAELAAAYPALRAGARPGLPEPEVQYVDYAAWHRERLDEERTGELLGYWRERLAGMQPVLELPSDRPRPPVQSYRGATLPVRLSPEVSAAVRRTARALGITPFALLLAAFQTAVGRWTGGEDITVGSGVAHRTPQVEQVIGCFINVLLLRASLAGNPRFAELAARVGETVLDGLEHQDLPFDRLVEELAPQRNLSHQPLAQVMFLLQSAPLPDVALDGLELSAVPVRRKATHLDLNVQLWDSGACFEGVVDYGTDLFDEATVARMWTQYTTLLEAAATRPDDRIGELPLLRPEDEHTLVTAWNRTAAEVPAELTPALVEARAAAHPEAPAVVGEAGVLTYGELNEAANRLARLLIARGAGPERTVALMLPRSAETVTAVLAVLKSGAAYVPVDPVLPADRIAYLLADAAPSSVLTTTAVPEGATGTAERLDLDAPGTRAALARCAADDVTDADRRAPLRPDHLAYAIYTSGSTGRPKGVLISHGALADYLATCRRDYPGLSGSALLHSPVSVDLSVTTLLGPLTAGGRIVLGGLDGRTDELPGGAGRLSLLKVTPSHLPILLGLPEAYAPTGDLVIGGEMLTAEVLDRWRARFPGAVVTNEYGPTEATVGCVALRVGPAEALAPGPVPIGRPMANSRAYVLDRALRPVPVGVAGELYVAGDGLARGYHGRPALTASAFLPDPFGEPGRRMYRTGDLARWTADGRLDYLGRIDDQVKVRGFRIELGEVEAALAALPGVREAVVAAVREADGTALAAYYVPDGGAEPAVGTLRERLRRTLPEHMVPAHFVALEELPLAVSGKADRSALPPVGTTRPALGAAQPAPRTPVESLLAEVWGSVLRVDGVGALDDFFELGGHSLAATRIAALTTEVFGVEIPLREVFAATDVASQAALVEAAGREQGVDVVAIARLALEIGELSEDEVELLLAGGGTDTDTDAGGGRE</sequence>
<dbReference type="InterPro" id="IPR023213">
    <property type="entry name" value="CAT-like_dom_sf"/>
</dbReference>
<dbReference type="SUPFAM" id="SSF47336">
    <property type="entry name" value="ACP-like"/>
    <property type="match status" value="1"/>
</dbReference>
<dbReference type="GO" id="GO:0003824">
    <property type="term" value="F:catalytic activity"/>
    <property type="evidence" value="ECO:0007669"/>
    <property type="project" value="InterPro"/>
</dbReference>
<dbReference type="InterPro" id="IPR001242">
    <property type="entry name" value="Condensation_dom"/>
</dbReference>
<dbReference type="GO" id="GO:0031177">
    <property type="term" value="F:phosphopantetheine binding"/>
    <property type="evidence" value="ECO:0007669"/>
    <property type="project" value="TreeGrafter"/>
</dbReference>
<dbReference type="EMBL" id="BMUL01000004">
    <property type="protein sequence ID" value="GHA75749.1"/>
    <property type="molecule type" value="Genomic_DNA"/>
</dbReference>
<accession>A0A918SWJ8</accession>
<dbReference type="CDD" id="cd05930">
    <property type="entry name" value="A_NRPS"/>
    <property type="match status" value="1"/>
</dbReference>
<evidence type="ECO:0000256" key="3">
    <source>
        <dbReference type="ARBA" id="ARBA00022553"/>
    </source>
</evidence>
<dbReference type="GO" id="GO:0043041">
    <property type="term" value="P:amino acid activation for nonribosomal peptide biosynthetic process"/>
    <property type="evidence" value="ECO:0007669"/>
    <property type="project" value="TreeGrafter"/>
</dbReference>
<evidence type="ECO:0000313" key="6">
    <source>
        <dbReference type="Proteomes" id="UP000644020"/>
    </source>
</evidence>
<dbReference type="NCBIfam" id="TIGR01733">
    <property type="entry name" value="AA-adenyl-dom"/>
    <property type="match status" value="1"/>
</dbReference>
<dbReference type="FunFam" id="3.30.300.30:FF:000010">
    <property type="entry name" value="Enterobactin synthetase component F"/>
    <property type="match status" value="1"/>
</dbReference>
<gene>
    <name evidence="5" type="ORF">GCM10010305_18100</name>
</gene>
<feature type="domain" description="Carrier" evidence="4">
    <location>
        <begin position="976"/>
        <end position="1051"/>
    </location>
</feature>
<proteinExistence type="predicted"/>
<evidence type="ECO:0000256" key="1">
    <source>
        <dbReference type="ARBA" id="ARBA00001957"/>
    </source>
</evidence>
<reference evidence="5" key="1">
    <citation type="journal article" date="2014" name="Int. J. Syst. Evol. Microbiol.">
        <title>Complete genome sequence of Corynebacterium casei LMG S-19264T (=DSM 44701T), isolated from a smear-ripened cheese.</title>
        <authorList>
            <consortium name="US DOE Joint Genome Institute (JGI-PGF)"/>
            <person name="Walter F."/>
            <person name="Albersmeier A."/>
            <person name="Kalinowski J."/>
            <person name="Ruckert C."/>
        </authorList>
    </citation>
    <scope>NUCLEOTIDE SEQUENCE</scope>
    <source>
        <strain evidence="5">JCM 4518</strain>
    </source>
</reference>
<comment type="cofactor">
    <cofactor evidence="1">
        <name>pantetheine 4'-phosphate</name>
        <dbReference type="ChEBI" id="CHEBI:47942"/>
    </cofactor>
</comment>
<comment type="caution">
    <text evidence="5">The sequence shown here is derived from an EMBL/GenBank/DDBJ whole genome shotgun (WGS) entry which is preliminary data.</text>
</comment>
<name>A0A918SWJ8_9ACTN</name>
<dbReference type="PANTHER" id="PTHR45527:SF1">
    <property type="entry name" value="FATTY ACID SYNTHASE"/>
    <property type="match status" value="1"/>
</dbReference>
<evidence type="ECO:0000256" key="2">
    <source>
        <dbReference type="ARBA" id="ARBA00022450"/>
    </source>
</evidence>
<dbReference type="Gene3D" id="3.30.300.30">
    <property type="match status" value="1"/>
</dbReference>
<dbReference type="GO" id="GO:0044550">
    <property type="term" value="P:secondary metabolite biosynthetic process"/>
    <property type="evidence" value="ECO:0007669"/>
    <property type="project" value="TreeGrafter"/>
</dbReference>